<dbReference type="InterPro" id="IPR051347">
    <property type="entry name" value="Circadian_clock_KaiC-rel"/>
</dbReference>
<comment type="caution">
    <text evidence="3">The sequence shown here is derived from an EMBL/GenBank/DDBJ whole genome shotgun (WGS) entry which is preliminary data.</text>
</comment>
<name>A0ABT2EQ65_9BACT</name>
<feature type="domain" description="KaiC" evidence="2">
    <location>
        <begin position="61"/>
        <end position="323"/>
    </location>
</feature>
<dbReference type="Pfam" id="PF06745">
    <property type="entry name" value="ATPase"/>
    <property type="match status" value="1"/>
</dbReference>
<dbReference type="RefSeq" id="WP_018196449.1">
    <property type="nucleotide sequence ID" value="NZ_CP130454.1"/>
</dbReference>
<dbReference type="InterPro" id="IPR014774">
    <property type="entry name" value="KaiC-like_dom"/>
</dbReference>
<evidence type="ECO:0000256" key="1">
    <source>
        <dbReference type="SAM" id="MobiDB-lite"/>
    </source>
</evidence>
<dbReference type="InterPro" id="IPR022373">
    <property type="entry name" value="KaiC_containing"/>
</dbReference>
<evidence type="ECO:0000313" key="4">
    <source>
        <dbReference type="Proteomes" id="UP001204798"/>
    </source>
</evidence>
<dbReference type="PANTHER" id="PTHR42926">
    <property type="match status" value="1"/>
</dbReference>
<dbReference type="CDD" id="cd01124">
    <property type="entry name" value="KaiC-like"/>
    <property type="match status" value="1"/>
</dbReference>
<dbReference type="InterPro" id="IPR010624">
    <property type="entry name" value="KaiC_dom"/>
</dbReference>
<dbReference type="InterPro" id="IPR027417">
    <property type="entry name" value="P-loop_NTPase"/>
</dbReference>
<sequence length="323" mass="35665">MARRSAKMKTEEDIFAAEATEETEVEVAGETEVEREREEQKPVVESLATLREAGKRAPRLFGIASGVEGLDDLFFTTEIRDGKPVKKPLGGFPSYAVVNITGVPDTGKSLMVEQFAIKQASMGYPVLFVTIESPAPFVAAGLRQRAMAMGIDYEAVQDRIVLVDAASYAILRHSLPTLLNTLSHAIKTYETKSLVVDSITGLYEAREMMARDIVRTLFNFAKKWRQTALFVSQKRSSHEQLSPEAAGGYAVSHIVDCSIVLSKVLITNRFEAKLYKAPVGEVVRLFRIDGCRLCGHDTKTHLMEITETGLVRIGPPLSVEVEE</sequence>
<protein>
    <submittedName>
        <fullName evidence="3">KaiC domain protein</fullName>
    </submittedName>
</protein>
<gene>
    <name evidence="3" type="ORF">M2350_001463</name>
</gene>
<dbReference type="EMBL" id="JANUCP010000002">
    <property type="protein sequence ID" value="MCS3919063.1"/>
    <property type="molecule type" value="Genomic_DNA"/>
</dbReference>
<dbReference type="PANTHER" id="PTHR42926:SF1">
    <property type="entry name" value="CIRCADIAN CLOCK OSCILLATOR PROTEIN KAIC 1"/>
    <property type="match status" value="1"/>
</dbReference>
<feature type="region of interest" description="Disordered" evidence="1">
    <location>
        <begin position="1"/>
        <end position="40"/>
    </location>
</feature>
<dbReference type="SUPFAM" id="SSF52540">
    <property type="entry name" value="P-loop containing nucleoside triphosphate hydrolases"/>
    <property type="match status" value="1"/>
</dbReference>
<dbReference type="Proteomes" id="UP001204798">
    <property type="component" value="Unassembled WGS sequence"/>
</dbReference>
<organism evidence="3 4">
    <name type="scientific">Candidatus Fervidibacter sacchari</name>
    <dbReference type="NCBI Taxonomy" id="1448929"/>
    <lineage>
        <taxon>Bacteria</taxon>
        <taxon>Candidatus Fervidibacterota</taxon>
        <taxon>Candidatus Fervidibacter</taxon>
    </lineage>
</organism>
<proteinExistence type="predicted"/>
<dbReference type="PROSITE" id="PS51146">
    <property type="entry name" value="KAIC"/>
    <property type="match status" value="1"/>
</dbReference>
<feature type="compositionally biased region" description="Acidic residues" evidence="1">
    <location>
        <begin position="13"/>
        <end position="31"/>
    </location>
</feature>
<dbReference type="NCBIfam" id="TIGR03878">
    <property type="entry name" value="thermo_KaiC_2"/>
    <property type="match status" value="1"/>
</dbReference>
<evidence type="ECO:0000313" key="3">
    <source>
        <dbReference type="EMBL" id="MCS3919063.1"/>
    </source>
</evidence>
<keyword evidence="4" id="KW-1185">Reference proteome</keyword>
<reference evidence="3 4" key="1">
    <citation type="submission" date="2022-08" db="EMBL/GenBank/DDBJ databases">
        <title>Bacterial and archaeal communities from various locations to study Microbial Dark Matter (Phase II).</title>
        <authorList>
            <person name="Stepanauskas R."/>
        </authorList>
    </citation>
    <scope>NUCLEOTIDE SEQUENCE [LARGE SCALE GENOMIC DNA]</scope>
    <source>
        <strain evidence="3 4">PD1</strain>
    </source>
</reference>
<accession>A0ABT2EQ65</accession>
<dbReference type="Gene3D" id="3.40.50.300">
    <property type="entry name" value="P-loop containing nucleotide triphosphate hydrolases"/>
    <property type="match status" value="1"/>
</dbReference>
<evidence type="ECO:0000259" key="2">
    <source>
        <dbReference type="PROSITE" id="PS51146"/>
    </source>
</evidence>